<dbReference type="Proteomes" id="UP001431217">
    <property type="component" value="Unassembled WGS sequence"/>
</dbReference>
<accession>A0ABT0MKA7</accession>
<dbReference type="InterPro" id="IPR007899">
    <property type="entry name" value="CHAD_dom"/>
</dbReference>
<sequence>MVASTVETSPGPVLREYAIAELNTAIAGLAWRGGRVHEGVHRARKALRRTRAALALGGDALGPGARLLDRELKRLNDGLSALRDAQAMVETLDRHVAKRRDTETSALLRRARRAAAAERAACAHAALQDDPALGQRRALLAMFRAALAALPWDTVTIDVVNAAAARSAERIATAHERVHATQDDEDWHRWRRRMRRFSQQLRALKAAGLAFEPPALFDKCLAEQLGVAQDLRLLIEHCGRRSALRKRDRIALRHYAEQALAKQRKRIADVERRGDPDAAAP</sequence>
<feature type="domain" description="CHAD" evidence="1">
    <location>
        <begin position="7"/>
        <end position="281"/>
    </location>
</feature>
<dbReference type="SMART" id="SM00880">
    <property type="entry name" value="CHAD"/>
    <property type="match status" value="1"/>
</dbReference>
<evidence type="ECO:0000313" key="2">
    <source>
        <dbReference type="EMBL" id="MCL1635078.1"/>
    </source>
</evidence>
<dbReference type="PROSITE" id="PS51708">
    <property type="entry name" value="CHAD"/>
    <property type="match status" value="1"/>
</dbReference>
<gene>
    <name evidence="2" type="ORF">M2650_10600</name>
</gene>
<dbReference type="InterPro" id="IPR038186">
    <property type="entry name" value="CHAD_dom_sf"/>
</dbReference>
<keyword evidence="3" id="KW-1185">Reference proteome</keyword>
<proteinExistence type="predicted"/>
<dbReference type="Pfam" id="PF05235">
    <property type="entry name" value="CHAD"/>
    <property type="match status" value="1"/>
</dbReference>
<organism evidence="2 3">
    <name type="scientific">Luteimonas galliterrae</name>
    <dbReference type="NCBI Taxonomy" id="2940486"/>
    <lineage>
        <taxon>Bacteria</taxon>
        <taxon>Pseudomonadati</taxon>
        <taxon>Pseudomonadota</taxon>
        <taxon>Gammaproteobacteria</taxon>
        <taxon>Lysobacterales</taxon>
        <taxon>Lysobacteraceae</taxon>
        <taxon>Luteimonas</taxon>
    </lineage>
</organism>
<dbReference type="PANTHER" id="PTHR39339:SF1">
    <property type="entry name" value="CHAD DOMAIN-CONTAINING PROTEIN"/>
    <property type="match status" value="1"/>
</dbReference>
<evidence type="ECO:0000259" key="1">
    <source>
        <dbReference type="PROSITE" id="PS51708"/>
    </source>
</evidence>
<dbReference type="RefSeq" id="WP_249474052.1">
    <property type="nucleotide sequence ID" value="NZ_JAMBEP010000001.1"/>
</dbReference>
<evidence type="ECO:0000313" key="3">
    <source>
        <dbReference type="Proteomes" id="UP001431217"/>
    </source>
</evidence>
<reference evidence="2 3" key="1">
    <citation type="submission" date="2022-05" db="EMBL/GenBank/DDBJ databases">
        <title>Luteimonas sp. SX5, whole genome shotgun sequencing project.</title>
        <authorList>
            <person name="Zhao G."/>
            <person name="Shen L."/>
        </authorList>
    </citation>
    <scope>NUCLEOTIDE SEQUENCE [LARGE SCALE GENOMIC DNA]</scope>
    <source>
        <strain evidence="2 3">SX5</strain>
    </source>
</reference>
<dbReference type="PANTHER" id="PTHR39339">
    <property type="entry name" value="SLR1444 PROTEIN"/>
    <property type="match status" value="1"/>
</dbReference>
<dbReference type="Gene3D" id="1.40.20.10">
    <property type="entry name" value="CHAD domain"/>
    <property type="match status" value="1"/>
</dbReference>
<dbReference type="EMBL" id="JAMBEP010000001">
    <property type="protein sequence ID" value="MCL1635078.1"/>
    <property type="molecule type" value="Genomic_DNA"/>
</dbReference>
<name>A0ABT0MKA7_9GAMM</name>
<comment type="caution">
    <text evidence="2">The sequence shown here is derived from an EMBL/GenBank/DDBJ whole genome shotgun (WGS) entry which is preliminary data.</text>
</comment>
<protein>
    <submittedName>
        <fullName evidence="2">CHAD domain-containing protein</fullName>
    </submittedName>
</protein>